<dbReference type="EnsemblMetazoa" id="CJA23107.1">
    <property type="protein sequence ID" value="CJA23107.1"/>
    <property type="gene ID" value="WBGene00178679"/>
</dbReference>
<proteinExistence type="predicted"/>
<reference evidence="2" key="2">
    <citation type="submission" date="2022-06" db="UniProtKB">
        <authorList>
            <consortium name="EnsemblMetazoa"/>
        </authorList>
    </citation>
    <scope>IDENTIFICATION</scope>
    <source>
        <strain evidence="2">DF5081</strain>
    </source>
</reference>
<keyword evidence="3" id="KW-1185">Reference proteome</keyword>
<feature type="compositionally biased region" description="Polar residues" evidence="1">
    <location>
        <begin position="44"/>
        <end position="53"/>
    </location>
</feature>
<sequence length="166" mass="19171">MQTQWENMQEDLQSMKNRFKTMQDKTGEGDGTDDENDRELCSIPASSNNHSKNLCLSNQRMSEVIQSPEPIVDSPKESPPTQARPSFGQYMNEPQMNVATILQTLKPFDGRKSDYALFITRFARPGQRDVAEEKLVMVQQYWQRNWCANTAAQQCRLRVITNSFWS</sequence>
<reference evidence="3" key="1">
    <citation type="submission" date="2010-08" db="EMBL/GenBank/DDBJ databases">
        <authorList>
            <consortium name="Caenorhabditis japonica Sequencing Consortium"/>
            <person name="Wilson R.K."/>
        </authorList>
    </citation>
    <scope>NUCLEOTIDE SEQUENCE [LARGE SCALE GENOMIC DNA]</scope>
    <source>
        <strain evidence="3">DF5081</strain>
    </source>
</reference>
<protein>
    <submittedName>
        <fullName evidence="2">Uncharacterized protein</fullName>
    </submittedName>
</protein>
<evidence type="ECO:0000313" key="2">
    <source>
        <dbReference type="EnsemblMetazoa" id="CJA23107.1"/>
    </source>
</evidence>
<dbReference type="AlphaFoldDB" id="A0A8R1E877"/>
<evidence type="ECO:0000313" key="3">
    <source>
        <dbReference type="Proteomes" id="UP000005237"/>
    </source>
</evidence>
<name>A0A8R1E877_CAEJA</name>
<evidence type="ECO:0000256" key="1">
    <source>
        <dbReference type="SAM" id="MobiDB-lite"/>
    </source>
</evidence>
<accession>A0A8R1E877</accession>
<organism evidence="2 3">
    <name type="scientific">Caenorhabditis japonica</name>
    <dbReference type="NCBI Taxonomy" id="281687"/>
    <lineage>
        <taxon>Eukaryota</taxon>
        <taxon>Metazoa</taxon>
        <taxon>Ecdysozoa</taxon>
        <taxon>Nematoda</taxon>
        <taxon>Chromadorea</taxon>
        <taxon>Rhabditida</taxon>
        <taxon>Rhabditina</taxon>
        <taxon>Rhabditomorpha</taxon>
        <taxon>Rhabditoidea</taxon>
        <taxon>Rhabditidae</taxon>
        <taxon>Peloderinae</taxon>
        <taxon>Caenorhabditis</taxon>
    </lineage>
</organism>
<dbReference type="Proteomes" id="UP000005237">
    <property type="component" value="Unassembled WGS sequence"/>
</dbReference>
<feature type="compositionally biased region" description="Polar residues" evidence="1">
    <location>
        <begin position="1"/>
        <end position="16"/>
    </location>
</feature>
<feature type="region of interest" description="Disordered" evidence="1">
    <location>
        <begin position="1"/>
        <end position="53"/>
    </location>
</feature>
<feature type="region of interest" description="Disordered" evidence="1">
    <location>
        <begin position="68"/>
        <end position="89"/>
    </location>
</feature>